<dbReference type="AlphaFoldDB" id="A0A7F5RFN6"/>
<dbReference type="NCBIfam" id="TIGR00094">
    <property type="entry name" value="tRNA_TruD_broad"/>
    <property type="match status" value="1"/>
</dbReference>
<dbReference type="GO" id="GO:0008033">
    <property type="term" value="P:tRNA processing"/>
    <property type="evidence" value="ECO:0007669"/>
    <property type="project" value="UniProtKB-KW"/>
</dbReference>
<keyword evidence="3" id="KW-0413">Isomerase</keyword>
<dbReference type="InterPro" id="IPR001656">
    <property type="entry name" value="PsdUridine_synth_TruD"/>
</dbReference>
<dbReference type="OrthoDB" id="447290at2759"/>
<dbReference type="SUPFAM" id="SSF55120">
    <property type="entry name" value="Pseudouridine synthase"/>
    <property type="match status" value="1"/>
</dbReference>
<protein>
    <submittedName>
        <fullName evidence="7 8">Pseudouridylate synthase 7 homolog</fullName>
    </submittedName>
</protein>
<evidence type="ECO:0000313" key="7">
    <source>
        <dbReference type="RefSeq" id="XP_025834724.1"/>
    </source>
</evidence>
<evidence type="ECO:0000256" key="2">
    <source>
        <dbReference type="ARBA" id="ARBA00022694"/>
    </source>
</evidence>
<dbReference type="GO" id="GO:0003723">
    <property type="term" value="F:RNA binding"/>
    <property type="evidence" value="ECO:0007669"/>
    <property type="project" value="InterPro"/>
</dbReference>
<dbReference type="PROSITE" id="PS50984">
    <property type="entry name" value="TRUD"/>
    <property type="match status" value="1"/>
</dbReference>
<reference evidence="7 8" key="1">
    <citation type="submission" date="2025-04" db="UniProtKB">
        <authorList>
            <consortium name="RefSeq"/>
        </authorList>
    </citation>
    <scope>IDENTIFICATION</scope>
    <source>
        <tissue evidence="7 8">Entire body</tissue>
    </source>
</reference>
<proteinExistence type="inferred from homology"/>
<dbReference type="Gene3D" id="3.30.2350.20">
    <property type="entry name" value="TruD, catalytic domain"/>
    <property type="match status" value="2"/>
</dbReference>
<dbReference type="PANTHER" id="PTHR13326">
    <property type="entry name" value="TRNA PSEUDOURIDINE SYNTHASE D"/>
    <property type="match status" value="1"/>
</dbReference>
<dbReference type="Proteomes" id="UP000192223">
    <property type="component" value="Unplaced"/>
</dbReference>
<organism evidence="6 8">
    <name type="scientific">Agrilus planipennis</name>
    <name type="common">Emerald ash borer</name>
    <name type="synonym">Agrilus marcopoli</name>
    <dbReference type="NCBI Taxonomy" id="224129"/>
    <lineage>
        <taxon>Eukaryota</taxon>
        <taxon>Metazoa</taxon>
        <taxon>Ecdysozoa</taxon>
        <taxon>Arthropoda</taxon>
        <taxon>Hexapoda</taxon>
        <taxon>Insecta</taxon>
        <taxon>Pterygota</taxon>
        <taxon>Neoptera</taxon>
        <taxon>Endopterygota</taxon>
        <taxon>Coleoptera</taxon>
        <taxon>Polyphaga</taxon>
        <taxon>Elateriformia</taxon>
        <taxon>Buprestoidea</taxon>
        <taxon>Buprestidae</taxon>
        <taxon>Agrilinae</taxon>
        <taxon>Agrilus</taxon>
    </lineage>
</organism>
<dbReference type="GeneID" id="112905800"/>
<dbReference type="RefSeq" id="XP_025834724.1">
    <property type="nucleotide sequence ID" value="XM_025978939.1"/>
</dbReference>
<dbReference type="InterPro" id="IPR042214">
    <property type="entry name" value="TruD_catalytic"/>
</dbReference>
<dbReference type="GO" id="GO:0005634">
    <property type="term" value="C:nucleus"/>
    <property type="evidence" value="ECO:0007669"/>
    <property type="project" value="TreeGrafter"/>
</dbReference>
<accession>A0A7F5RFN6</accession>
<dbReference type="GO" id="GO:0009982">
    <property type="term" value="F:pseudouridine synthase activity"/>
    <property type="evidence" value="ECO:0007669"/>
    <property type="project" value="InterPro"/>
</dbReference>
<dbReference type="KEGG" id="apln:112905799"/>
<dbReference type="CDD" id="cd02576">
    <property type="entry name" value="PseudoU_synth_ScPUS7"/>
    <property type="match status" value="1"/>
</dbReference>
<evidence type="ECO:0000256" key="3">
    <source>
        <dbReference type="ARBA" id="ARBA00023235"/>
    </source>
</evidence>
<gene>
    <name evidence="8" type="primary">LOC112905800</name>
    <name evidence="7" type="synonym">LOC112905799</name>
</gene>
<evidence type="ECO:0000256" key="4">
    <source>
        <dbReference type="ARBA" id="ARBA00036943"/>
    </source>
</evidence>
<dbReference type="InterPro" id="IPR011760">
    <property type="entry name" value="PsdUridine_synth_TruD_insert"/>
</dbReference>
<dbReference type="InterPro" id="IPR020103">
    <property type="entry name" value="PsdUridine_synth_cat_dom_sf"/>
</dbReference>
<keyword evidence="2" id="KW-0819">tRNA processing</keyword>
<dbReference type="PANTHER" id="PTHR13326:SF31">
    <property type="entry name" value="PSEUDOURIDYLATE SYNTHASE 7 HOMOLOG"/>
    <property type="match status" value="1"/>
</dbReference>
<dbReference type="RefSeq" id="XP_025834725.1">
    <property type="nucleotide sequence ID" value="XM_025978940.1"/>
</dbReference>
<dbReference type="GO" id="GO:0001522">
    <property type="term" value="P:pseudouridine synthesis"/>
    <property type="evidence" value="ECO:0007669"/>
    <property type="project" value="InterPro"/>
</dbReference>
<evidence type="ECO:0000256" key="1">
    <source>
        <dbReference type="ARBA" id="ARBA00007953"/>
    </source>
</evidence>
<dbReference type="KEGG" id="apln:112905800"/>
<comment type="catalytic activity">
    <reaction evidence="4">
        <text>a uridine in tRNA = a pseudouridine in tRNA</text>
        <dbReference type="Rhea" id="RHEA:54572"/>
        <dbReference type="Rhea" id="RHEA-COMP:13339"/>
        <dbReference type="Rhea" id="RHEA-COMP:13934"/>
        <dbReference type="ChEBI" id="CHEBI:65314"/>
        <dbReference type="ChEBI" id="CHEBI:65315"/>
    </reaction>
</comment>
<comment type="similarity">
    <text evidence="1">Belongs to the pseudouridine synthase TruD family.</text>
</comment>
<feature type="domain" description="TRUD" evidence="5">
    <location>
        <begin position="294"/>
        <end position="537"/>
    </location>
</feature>
<evidence type="ECO:0000313" key="6">
    <source>
        <dbReference type="Proteomes" id="UP000192223"/>
    </source>
</evidence>
<evidence type="ECO:0000313" key="8">
    <source>
        <dbReference type="RefSeq" id="XP_025834725.1"/>
    </source>
</evidence>
<dbReference type="Pfam" id="PF01142">
    <property type="entry name" value="TruD"/>
    <property type="match status" value="1"/>
</dbReference>
<evidence type="ECO:0000259" key="5">
    <source>
        <dbReference type="PROSITE" id="PS50984"/>
    </source>
</evidence>
<sequence length="669" mass="76957">MSHNNQRNRVGADIAKRSCSKEAFIQHEKLTESEVGITEYVSTMEGFSAILKARYSDFHVNEINLQGQVAKLTSLEPPHFQEVVVNKEECEAAVEKILPNCCNEINTMLTSESSEPLQFDITDMSKEDRKNFHKNIKMIYQSTVIAQTINNDDRRFIKIEKYNKNNESCQRLKWPHNIGDYVHFLVYKECLDTMEACLRISSALNVKASSLTYAGVKDRRAKTTQWFSIKRYLPERIVNKTKGIRNVKVGNFEFKEEPLKLGQLKGNRFCLALRNVTVDNSIIESQMKSLNDNGFINYFGLQRFGCDKEVPTFAVGIKLLRGQWKEACELILKVKKTDFPRSDTTKAKQAYATTSNAQLALTEFARNRRTSLEYRLLEGLSKNNKNDYVNALSNIPRNSRLLYIHSFQSLIWNRVVSMRIKKFGLKPVIGDLVVIGNIAENETNLSDSESEEKNEIKGDSNINSRSKVKALTEGELDQYSIFDIVLPLPGYDIVYPENEIKNYYEELLKSYNLSLEMSKQNVKTYNLSGTYRKIMGKVQNFSWKVLHYNEPDDVLIRSDYEELCGEKEPEDQPNGKFKALIMDFCLDPCSYATMVVREVLKTDTNSVAHAKLNNYFEAENCKEENTQSKDFEKEHDLLSNKEKFEEFKKFVFAADDDGEPPSKIAKTDD</sequence>
<keyword evidence="6" id="KW-1185">Reference proteome</keyword>
<dbReference type="PIRSF" id="PIRSF037016">
    <property type="entry name" value="Pseudouridin_synth_euk_prd"/>
    <property type="match status" value="1"/>
</dbReference>
<name>A0A7F5RFN6_AGRPL</name>